<dbReference type="Proteomes" id="UP000320806">
    <property type="component" value="Unassembled WGS sequence"/>
</dbReference>
<dbReference type="SUPFAM" id="SSF53807">
    <property type="entry name" value="Helical backbone' metal receptor"/>
    <property type="match status" value="1"/>
</dbReference>
<organism evidence="2 3">
    <name type="scientific">Yimella lutea</name>
    <dbReference type="NCBI Taxonomy" id="587872"/>
    <lineage>
        <taxon>Bacteria</taxon>
        <taxon>Bacillati</taxon>
        <taxon>Actinomycetota</taxon>
        <taxon>Actinomycetes</taxon>
        <taxon>Micrococcales</taxon>
        <taxon>Dermacoccaceae</taxon>
        <taxon>Yimella</taxon>
    </lineage>
</organism>
<dbReference type="AlphaFoldDB" id="A0A542EBU3"/>
<reference evidence="2 3" key="1">
    <citation type="submission" date="2019-06" db="EMBL/GenBank/DDBJ databases">
        <title>Sequencing the genomes of 1000 actinobacteria strains.</title>
        <authorList>
            <person name="Klenk H.-P."/>
        </authorList>
    </citation>
    <scope>NUCLEOTIDE SEQUENCE [LARGE SCALE GENOMIC DNA]</scope>
    <source>
        <strain evidence="2 3">DSM 19828</strain>
    </source>
</reference>
<protein>
    <submittedName>
        <fullName evidence="2">ABC-type Fe3+-hydroxamate transport system substrate-binding protein</fullName>
    </submittedName>
</protein>
<comment type="similarity">
    <text evidence="1">Belongs to the bacterial solute-binding protein 8 family.</text>
</comment>
<accession>A0A542EBU3</accession>
<sequence>MIATTSVRALSKVGRVRTQIDDLGFHVDLPDEVERVVSLVPSLTEAIAATRPQALVGATDWCTHPADLDVPRVRGTKNPDVAAIAELAPDLVVANKEENRELDVKRLRDKGIAVWVTDIETVPQALDSMRRLFTEALGWGSPGWLDEADALWRMSAGRAGEVGGSADTRRVVVPIWRDPWMVVGRPTYTADLLQCLGCDAVVPDGAEGRYPHADLADLDDPSRADLVLLPDEPYVFTADDGPEAFVEVPTELISGRLITWYGPAMVEAARTLPAVLRR</sequence>
<dbReference type="EMBL" id="VFMO01000001">
    <property type="protein sequence ID" value="TQJ12803.1"/>
    <property type="molecule type" value="Genomic_DNA"/>
</dbReference>
<dbReference type="PANTHER" id="PTHR30535">
    <property type="entry name" value="VITAMIN B12-BINDING PROTEIN"/>
    <property type="match status" value="1"/>
</dbReference>
<dbReference type="PANTHER" id="PTHR30535:SF35">
    <property type="entry name" value="PERIPLASMIC BINDING PROTEIN"/>
    <property type="match status" value="1"/>
</dbReference>
<evidence type="ECO:0000313" key="2">
    <source>
        <dbReference type="EMBL" id="TQJ12803.1"/>
    </source>
</evidence>
<proteinExistence type="inferred from homology"/>
<dbReference type="Gene3D" id="3.40.50.1980">
    <property type="entry name" value="Nitrogenase molybdenum iron protein domain"/>
    <property type="match status" value="2"/>
</dbReference>
<dbReference type="InterPro" id="IPR050902">
    <property type="entry name" value="ABC_Transporter_SBP"/>
</dbReference>
<name>A0A542EBU3_9MICO</name>
<evidence type="ECO:0000256" key="1">
    <source>
        <dbReference type="ARBA" id="ARBA00008814"/>
    </source>
</evidence>
<evidence type="ECO:0000313" key="3">
    <source>
        <dbReference type="Proteomes" id="UP000320806"/>
    </source>
</evidence>
<keyword evidence="3" id="KW-1185">Reference proteome</keyword>
<gene>
    <name evidence="2" type="ORF">FB459_0168</name>
</gene>
<comment type="caution">
    <text evidence="2">The sequence shown here is derived from an EMBL/GenBank/DDBJ whole genome shotgun (WGS) entry which is preliminary data.</text>
</comment>
<dbReference type="NCBIfam" id="NF038402">
    <property type="entry name" value="TroA_like"/>
    <property type="match status" value="1"/>
</dbReference>
<dbReference type="InterPro" id="IPR054828">
    <property type="entry name" value="Vit_B12_bind_prot"/>
</dbReference>